<evidence type="ECO:0000256" key="5">
    <source>
        <dbReference type="ARBA" id="ARBA00023014"/>
    </source>
</evidence>
<sequence>MNNIDRLEATYLPLKVGGIDFYNPFCVGSGPTVKTVDMIRKIDRAGWGAAFIKLTIDPEPYISNEPRYRWWKKYKMHTFTAEKRIKLDEALRICEQGKKFARTTKIFSNITYDGPDGLDGWVRMAKAFEEAGADGNELNMCCPNMSYNVEVCGEDSRHCTGASMGKNPQMVADVVKAVKEESSIPLFVKLTPEGGNIAEVAQAAYRAGADVVSSVGNRLGMPPIPDIENPLASPIRLQKNPSLTDLTGPWLKPLALRDVYEIRLLNGSQAAICGYGGMSNWKDYVEMIMFGADLVGICTDTMIRGYDFLYKEIILLKEYLERHNYQSVTELRDLLVPHIRTAQTLELEQAVAYVMEEKCIGCEVCIPIGHCYAIEMVKGEGWKGRNKKGMVARVNPYNCTGCSTCFDLCPTDCFEWKPVPADRRDIPV</sequence>
<evidence type="ECO:0000259" key="13">
    <source>
        <dbReference type="PROSITE" id="PS51379"/>
    </source>
</evidence>
<protein>
    <recommendedName>
        <fullName evidence="12">dihydrouracil dehydrogenase (NAD(+))</fullName>
        <ecNumber evidence="12">1.3.1.1</ecNumber>
    </recommendedName>
    <alternativeName>
        <fullName evidence="7">Dihydrothymine dehydrogenase</fullName>
    </alternativeName>
    <alternativeName>
        <fullName evidence="6">Dihydrouracil dehydrogenase</fullName>
    </alternativeName>
</protein>
<evidence type="ECO:0000256" key="12">
    <source>
        <dbReference type="ARBA" id="ARBA00049728"/>
    </source>
</evidence>
<dbReference type="PANTHER" id="PTHR43073:SF2">
    <property type="entry name" value="DIHYDROPYRIMIDINE DEHYDROGENASE [NADP(+)]"/>
    <property type="match status" value="1"/>
</dbReference>
<accession>A0A7V4U124</accession>
<dbReference type="PROSITE" id="PS51379">
    <property type="entry name" value="4FE4S_FER_2"/>
    <property type="match status" value="2"/>
</dbReference>
<feature type="domain" description="4Fe-4S ferredoxin-type" evidence="13">
    <location>
        <begin position="390"/>
        <end position="419"/>
    </location>
</feature>
<name>A0A7V4U124_CALAY</name>
<comment type="similarity">
    <text evidence="1">Belongs to the dihydropyrimidine dehydrogenase family.</text>
</comment>
<organism evidence="14">
    <name type="scientific">Caldithrix abyssi</name>
    <dbReference type="NCBI Taxonomy" id="187145"/>
    <lineage>
        <taxon>Bacteria</taxon>
        <taxon>Pseudomonadati</taxon>
        <taxon>Calditrichota</taxon>
        <taxon>Calditrichia</taxon>
        <taxon>Calditrichales</taxon>
        <taxon>Calditrichaceae</taxon>
        <taxon>Caldithrix</taxon>
    </lineage>
</organism>
<proteinExistence type="inferred from homology"/>
<dbReference type="GO" id="GO:0002058">
    <property type="term" value="F:uracil binding"/>
    <property type="evidence" value="ECO:0007669"/>
    <property type="project" value="TreeGrafter"/>
</dbReference>
<comment type="caution">
    <text evidence="14">The sequence shown here is derived from an EMBL/GenBank/DDBJ whole genome shotgun (WGS) entry which is preliminary data.</text>
</comment>
<dbReference type="GO" id="GO:0004159">
    <property type="term" value="F:dihydropyrimidine dehydrogenase (NAD+) activity"/>
    <property type="evidence" value="ECO:0007669"/>
    <property type="project" value="UniProtKB-EC"/>
</dbReference>
<dbReference type="InterPro" id="IPR005720">
    <property type="entry name" value="Dihydroorotate_DH_cat"/>
</dbReference>
<comment type="function">
    <text evidence="10">Involved in pyrimidine base degradation. Catalyzes physiologically the reduction of uracil to 5,6-dihydrouracil (DHU) by using NADH as a specific cosubstrate. It also catalyzes the reverse reaction and the reduction of thymine to 5,6-dihydrothymine (DHT).</text>
</comment>
<comment type="subunit">
    <text evidence="11">Heterotetramer of 2 PreA and 2 PreT subunits.</text>
</comment>
<keyword evidence="5" id="KW-0411">Iron-sulfur</keyword>
<dbReference type="GO" id="GO:0006210">
    <property type="term" value="P:thymine catabolic process"/>
    <property type="evidence" value="ECO:0007669"/>
    <property type="project" value="TreeGrafter"/>
</dbReference>
<dbReference type="Proteomes" id="UP000885779">
    <property type="component" value="Unassembled WGS sequence"/>
</dbReference>
<keyword evidence="4" id="KW-0408">Iron</keyword>
<evidence type="ECO:0000256" key="2">
    <source>
        <dbReference type="ARBA" id="ARBA00022723"/>
    </source>
</evidence>
<dbReference type="Gene3D" id="3.30.70.20">
    <property type="match status" value="1"/>
</dbReference>
<dbReference type="AlphaFoldDB" id="A0A7V4U124"/>
<dbReference type="Pfam" id="PF12838">
    <property type="entry name" value="Fer4_7"/>
    <property type="match status" value="1"/>
</dbReference>
<dbReference type="SUPFAM" id="SSF51395">
    <property type="entry name" value="FMN-linked oxidoreductases"/>
    <property type="match status" value="1"/>
</dbReference>
<dbReference type="GO" id="GO:0005737">
    <property type="term" value="C:cytoplasm"/>
    <property type="evidence" value="ECO:0007669"/>
    <property type="project" value="InterPro"/>
</dbReference>
<feature type="domain" description="4Fe-4S ferredoxin-type" evidence="13">
    <location>
        <begin position="350"/>
        <end position="379"/>
    </location>
</feature>
<reference evidence="14" key="1">
    <citation type="journal article" date="2020" name="mSystems">
        <title>Genome- and Community-Level Interaction Insights into Carbon Utilization and Element Cycling Functions of Hydrothermarchaeota in Hydrothermal Sediment.</title>
        <authorList>
            <person name="Zhou Z."/>
            <person name="Liu Y."/>
            <person name="Xu W."/>
            <person name="Pan J."/>
            <person name="Luo Z.H."/>
            <person name="Li M."/>
        </authorList>
    </citation>
    <scope>NUCLEOTIDE SEQUENCE [LARGE SCALE GENOMIC DNA]</scope>
    <source>
        <strain evidence="14">HyVt-577</strain>
    </source>
</reference>
<evidence type="ECO:0000256" key="1">
    <source>
        <dbReference type="ARBA" id="ARBA00010804"/>
    </source>
</evidence>
<gene>
    <name evidence="14" type="ORF">ENK44_06515</name>
</gene>
<dbReference type="SUPFAM" id="SSF54862">
    <property type="entry name" value="4Fe-4S ferredoxins"/>
    <property type="match status" value="1"/>
</dbReference>
<keyword evidence="2" id="KW-0479">Metal-binding</keyword>
<dbReference type="InterPro" id="IPR017900">
    <property type="entry name" value="4Fe4S_Fe_S_CS"/>
</dbReference>
<dbReference type="EMBL" id="DRQG01000062">
    <property type="protein sequence ID" value="HGY55332.1"/>
    <property type="molecule type" value="Genomic_DNA"/>
</dbReference>
<dbReference type="InterPro" id="IPR017896">
    <property type="entry name" value="4Fe4S_Fe-S-bd"/>
</dbReference>
<evidence type="ECO:0000256" key="11">
    <source>
        <dbReference type="ARBA" id="ARBA00049714"/>
    </source>
</evidence>
<dbReference type="PANTHER" id="PTHR43073">
    <property type="entry name" value="DIHYDROPYRIMIDINE DEHYDROGENASE [NADP(+)]"/>
    <property type="match status" value="1"/>
</dbReference>
<evidence type="ECO:0000256" key="10">
    <source>
        <dbReference type="ARBA" id="ARBA00049578"/>
    </source>
</evidence>
<evidence type="ECO:0000256" key="9">
    <source>
        <dbReference type="ARBA" id="ARBA00048792"/>
    </source>
</evidence>
<dbReference type="Gene3D" id="3.20.20.70">
    <property type="entry name" value="Aldolase class I"/>
    <property type="match status" value="1"/>
</dbReference>
<evidence type="ECO:0000256" key="7">
    <source>
        <dbReference type="ARBA" id="ARBA00032722"/>
    </source>
</evidence>
<dbReference type="GO" id="GO:0006212">
    <property type="term" value="P:uracil catabolic process"/>
    <property type="evidence" value="ECO:0007669"/>
    <property type="project" value="TreeGrafter"/>
</dbReference>
<comment type="catalytic activity">
    <reaction evidence="8">
        <text>5,6-dihydrothymine + NAD(+) = thymine + NADH + H(+)</text>
        <dbReference type="Rhea" id="RHEA:28791"/>
        <dbReference type="ChEBI" id="CHEBI:15378"/>
        <dbReference type="ChEBI" id="CHEBI:17821"/>
        <dbReference type="ChEBI" id="CHEBI:27468"/>
        <dbReference type="ChEBI" id="CHEBI:57540"/>
        <dbReference type="ChEBI" id="CHEBI:57945"/>
        <dbReference type="EC" id="1.3.1.1"/>
    </reaction>
</comment>
<dbReference type="EC" id="1.3.1.1" evidence="12"/>
<keyword evidence="3" id="KW-0560">Oxidoreductase</keyword>
<evidence type="ECO:0000256" key="8">
    <source>
        <dbReference type="ARBA" id="ARBA00047685"/>
    </source>
</evidence>
<dbReference type="InterPro" id="IPR013785">
    <property type="entry name" value="Aldolase_TIM"/>
</dbReference>
<comment type="catalytic activity">
    <reaction evidence="9">
        <text>5,6-dihydrouracil + NAD(+) = uracil + NADH + H(+)</text>
        <dbReference type="Rhea" id="RHEA:20189"/>
        <dbReference type="ChEBI" id="CHEBI:15378"/>
        <dbReference type="ChEBI" id="CHEBI:15901"/>
        <dbReference type="ChEBI" id="CHEBI:17568"/>
        <dbReference type="ChEBI" id="CHEBI:57540"/>
        <dbReference type="ChEBI" id="CHEBI:57945"/>
        <dbReference type="EC" id="1.3.1.1"/>
    </reaction>
</comment>
<dbReference type="GO" id="GO:0051536">
    <property type="term" value="F:iron-sulfur cluster binding"/>
    <property type="evidence" value="ECO:0007669"/>
    <property type="project" value="UniProtKB-KW"/>
</dbReference>
<evidence type="ECO:0000256" key="6">
    <source>
        <dbReference type="ARBA" id="ARBA00030119"/>
    </source>
</evidence>
<dbReference type="GO" id="GO:0050661">
    <property type="term" value="F:NADP binding"/>
    <property type="evidence" value="ECO:0007669"/>
    <property type="project" value="TreeGrafter"/>
</dbReference>
<evidence type="ECO:0000256" key="4">
    <source>
        <dbReference type="ARBA" id="ARBA00023004"/>
    </source>
</evidence>
<evidence type="ECO:0000256" key="3">
    <source>
        <dbReference type="ARBA" id="ARBA00023002"/>
    </source>
</evidence>
<evidence type="ECO:0000313" key="14">
    <source>
        <dbReference type="EMBL" id="HGY55332.1"/>
    </source>
</evidence>
<dbReference type="PROSITE" id="PS00198">
    <property type="entry name" value="4FE4S_FER_1"/>
    <property type="match status" value="1"/>
</dbReference>
<dbReference type="GO" id="GO:0046872">
    <property type="term" value="F:metal ion binding"/>
    <property type="evidence" value="ECO:0007669"/>
    <property type="project" value="UniProtKB-KW"/>
</dbReference>
<dbReference type="Pfam" id="PF01180">
    <property type="entry name" value="DHO_dh"/>
    <property type="match status" value="1"/>
</dbReference>